<evidence type="ECO:0000313" key="2">
    <source>
        <dbReference type="EMBL" id="VAW29037.1"/>
    </source>
</evidence>
<dbReference type="PANTHER" id="PTHR30441:SF8">
    <property type="entry name" value="DUF748 DOMAIN-CONTAINING PROTEIN"/>
    <property type="match status" value="1"/>
</dbReference>
<evidence type="ECO:0000256" key="1">
    <source>
        <dbReference type="SAM" id="Phobius"/>
    </source>
</evidence>
<evidence type="ECO:0008006" key="3">
    <source>
        <dbReference type="Google" id="ProtNLM"/>
    </source>
</evidence>
<feature type="non-terminal residue" evidence="2">
    <location>
        <position position="445"/>
    </location>
</feature>
<dbReference type="EMBL" id="UOES01000500">
    <property type="protein sequence ID" value="VAW29037.1"/>
    <property type="molecule type" value="Genomic_DNA"/>
</dbReference>
<feature type="transmembrane region" description="Helical" evidence="1">
    <location>
        <begin position="12"/>
        <end position="33"/>
    </location>
</feature>
<accession>A0A3B0UUM4</accession>
<dbReference type="GO" id="GO:0090313">
    <property type="term" value="P:regulation of protein targeting to membrane"/>
    <property type="evidence" value="ECO:0007669"/>
    <property type="project" value="TreeGrafter"/>
</dbReference>
<protein>
    <recommendedName>
        <fullName evidence="3">DUF3971 domain-containing protein</fullName>
    </recommendedName>
</protein>
<organism evidence="2">
    <name type="scientific">hydrothermal vent metagenome</name>
    <dbReference type="NCBI Taxonomy" id="652676"/>
    <lineage>
        <taxon>unclassified sequences</taxon>
        <taxon>metagenomes</taxon>
        <taxon>ecological metagenomes</taxon>
    </lineage>
</organism>
<keyword evidence="1" id="KW-1133">Transmembrane helix</keyword>
<dbReference type="PANTHER" id="PTHR30441">
    <property type="entry name" value="DUF748 DOMAIN-CONTAINING PROTEIN"/>
    <property type="match status" value="1"/>
</dbReference>
<dbReference type="Pfam" id="PF05359">
    <property type="entry name" value="DUF748"/>
    <property type="match status" value="1"/>
</dbReference>
<gene>
    <name evidence="2" type="ORF">MNBD_BACTEROID06-885</name>
</gene>
<dbReference type="AlphaFoldDB" id="A0A3B0UUM4"/>
<name>A0A3B0UUM4_9ZZZZ</name>
<proteinExistence type="predicted"/>
<reference evidence="2" key="1">
    <citation type="submission" date="2018-06" db="EMBL/GenBank/DDBJ databases">
        <authorList>
            <person name="Zhirakovskaya E."/>
        </authorList>
    </citation>
    <scope>NUCLEOTIDE SEQUENCE</scope>
</reference>
<dbReference type="InterPro" id="IPR052894">
    <property type="entry name" value="AsmA-related"/>
</dbReference>
<dbReference type="InterPro" id="IPR008023">
    <property type="entry name" value="DUF748"/>
</dbReference>
<dbReference type="GO" id="GO:0005886">
    <property type="term" value="C:plasma membrane"/>
    <property type="evidence" value="ECO:0007669"/>
    <property type="project" value="TreeGrafter"/>
</dbReference>
<keyword evidence="1" id="KW-0472">Membrane</keyword>
<sequence>MKDKNKIRLKKLSIQVVAILVINVLIILSFFQLSSVQTYLGRMLTKNISKKIGYEITIEKVDIEWLDKAILEHVKVKDLAKNEMISIDQVFINYRFSSLIGDRANIIDELTLYKPNVQLSLSDSIPLNITSFITALKKRYAPKRKNKAKPFIISDIKIEQGTFTYNHQNRKSLENRFDYNHFGLDSINLQAVKLYVVADTFGLNVQSLSAFETSTQLSIHSLSTNYEVSNTQMKFNDLHLALGHSVISDSMVFEYSTMADLSHFIEKVHISANFKELKLSTQDLKYFSPYFNSIKDTILLKGKLKGYLRNFGIKDIDLRFGRNSSLTGKAYFEGLPDIYNTFIDLEIKNSRLYKPDLSIYIPSESFSKFYPFDSAKVTGIFTGYPKDFVSKASFITSIGRIHTDLNLKLANNPALSKYSGSIKLEKFNLGKLLNAEPTIGKASLS</sequence>
<keyword evidence="1" id="KW-0812">Transmembrane</keyword>